<dbReference type="STRING" id="360107.CHAB381_0679"/>
<dbReference type="GO" id="GO:0005737">
    <property type="term" value="C:cytoplasm"/>
    <property type="evidence" value="ECO:0007669"/>
    <property type="project" value="TreeGrafter"/>
</dbReference>
<dbReference type="InterPro" id="IPR004143">
    <property type="entry name" value="BPL_LPL_catalytic"/>
</dbReference>
<protein>
    <submittedName>
        <fullName evidence="3">Biotin-[acetyl-CoA-carboxylase] ligase</fullName>
        <ecNumber evidence="3">6.3.4.15</ecNumber>
    </submittedName>
</protein>
<keyword evidence="4" id="KW-1185">Reference proteome</keyword>
<dbReference type="KEGG" id="cha:CHAB381_0679"/>
<dbReference type="EC" id="6.3.4.15" evidence="3"/>
<dbReference type="InterPro" id="IPR004408">
    <property type="entry name" value="Biotin_CoA_COase_ligase"/>
</dbReference>
<evidence type="ECO:0000313" key="4">
    <source>
        <dbReference type="Proteomes" id="UP000002407"/>
    </source>
</evidence>
<name>A7I169_CAMHC</name>
<dbReference type="EMBL" id="CP000776">
    <property type="protein sequence ID" value="ABS52040.1"/>
    <property type="molecule type" value="Genomic_DNA"/>
</dbReference>
<evidence type="ECO:0000313" key="3">
    <source>
        <dbReference type="EMBL" id="ABS52040.1"/>
    </source>
</evidence>
<dbReference type="PROSITE" id="PS51733">
    <property type="entry name" value="BPL_LPL_CATALYTIC"/>
    <property type="match status" value="1"/>
</dbReference>
<dbReference type="PANTHER" id="PTHR12835:SF5">
    <property type="entry name" value="BIOTIN--PROTEIN LIGASE"/>
    <property type="match status" value="1"/>
</dbReference>
<dbReference type="Gene3D" id="3.30.930.10">
    <property type="entry name" value="Bira Bifunctional Protein, Domain 2"/>
    <property type="match status" value="1"/>
</dbReference>
<dbReference type="NCBIfam" id="TIGR00121">
    <property type="entry name" value="birA_ligase"/>
    <property type="match status" value="1"/>
</dbReference>
<accession>A7I169</accession>
<sequence>MERGLKLVIEFLETLPSTQSELILRIKSGKVFGKYALVAEEQSAGFGSRENEWVSGKGNLFLSFCLKDCEIASDIQKQSLSIYFGLILQEFLNKNGSKAWLKWPNDIYIGENKCGGILTSIVRNFIVCGIGLNLINAPENAEILDIKMKRDAIIYGFLEMVEKQISWKQIFSKLLIEFEKSKKFVATINGKKVPLSEAILCDDGSILINDKKVYSLR</sequence>
<feature type="domain" description="BPL/LPL catalytic" evidence="2">
    <location>
        <begin position="9"/>
        <end position="179"/>
    </location>
</feature>
<evidence type="ECO:0000259" key="2">
    <source>
        <dbReference type="PROSITE" id="PS51733"/>
    </source>
</evidence>
<keyword evidence="1 3" id="KW-0436">Ligase</keyword>
<proteinExistence type="predicted"/>
<dbReference type="eggNOG" id="COG0340">
    <property type="taxonomic scope" value="Bacteria"/>
</dbReference>
<dbReference type="HOGENOM" id="CLU_094917_0_0_7"/>
<organism evidence="3 4">
    <name type="scientific">Campylobacter hominis (strain ATCC BAA-381 / DSM 21671 / CCUG 45161 / LMG 19568 / NCTC 13146 / CH001A)</name>
    <dbReference type="NCBI Taxonomy" id="360107"/>
    <lineage>
        <taxon>Bacteria</taxon>
        <taxon>Pseudomonadati</taxon>
        <taxon>Campylobacterota</taxon>
        <taxon>Epsilonproteobacteria</taxon>
        <taxon>Campylobacterales</taxon>
        <taxon>Campylobacteraceae</taxon>
        <taxon>Campylobacter</taxon>
    </lineage>
</organism>
<dbReference type="SUPFAM" id="SSF55681">
    <property type="entry name" value="Class II aaRS and biotin synthetases"/>
    <property type="match status" value="1"/>
</dbReference>
<reference evidence="4" key="1">
    <citation type="submission" date="2007-07" db="EMBL/GenBank/DDBJ databases">
        <title>Complete genome sequence of Campylobacter hominis ATCC BAA-381, a commensal isolated from the human gastrointestinal tract.</title>
        <authorList>
            <person name="Fouts D.E."/>
            <person name="Mongodin E.F."/>
            <person name="Puiu D."/>
            <person name="Sebastian Y."/>
            <person name="Miller W.G."/>
            <person name="Mandrell R.E."/>
            <person name="Nelson K.E."/>
        </authorList>
    </citation>
    <scope>NUCLEOTIDE SEQUENCE [LARGE SCALE GENOMIC DNA]</scope>
    <source>
        <strain evidence="4">ATCC BAA-381 / LMG 19568 / NCTC 13146 / CH001A</strain>
    </source>
</reference>
<dbReference type="NCBIfam" id="NF006294">
    <property type="entry name" value="PRK08477.1"/>
    <property type="match status" value="1"/>
</dbReference>
<dbReference type="GO" id="GO:0004077">
    <property type="term" value="F:biotin--[biotin carboxyl-carrier protein] ligase activity"/>
    <property type="evidence" value="ECO:0007669"/>
    <property type="project" value="UniProtKB-EC"/>
</dbReference>
<evidence type="ECO:0000256" key="1">
    <source>
        <dbReference type="ARBA" id="ARBA00022598"/>
    </source>
</evidence>
<dbReference type="InterPro" id="IPR045864">
    <property type="entry name" value="aa-tRNA-synth_II/BPL/LPL"/>
</dbReference>
<dbReference type="Pfam" id="PF03099">
    <property type="entry name" value="BPL_LplA_LipB"/>
    <property type="match status" value="1"/>
</dbReference>
<dbReference type="PANTHER" id="PTHR12835">
    <property type="entry name" value="BIOTIN PROTEIN LIGASE"/>
    <property type="match status" value="1"/>
</dbReference>
<gene>
    <name evidence="3" type="ordered locus">CHAB381_0679</name>
</gene>
<dbReference type="Proteomes" id="UP000002407">
    <property type="component" value="Chromosome"/>
</dbReference>
<dbReference type="AlphaFoldDB" id="A7I169"/>